<sequence length="218" mass="23848">MDTVHRHTSHHTHHPLSVRLPPPHKLRRVPPTSARQSRRKKKEKTSAAPSEGTPPIQEEGATGVEEEEEEEEEEEGEYEAEPVEPLPSGSPQKAKFSIGSDEDDSPGLPGRAVFTKPLSSADTHSDKSPRHSVRYWPPAQLRGDPKLLPDPGDPRARAPRVTGEKSRPWSPSASYDLRERLCPGSALGSLGGPEQQVPTDEAEAQMLGSADLDDMKSE</sequence>
<evidence type="ECO:0000313" key="3">
    <source>
        <dbReference type="Proteomes" id="UP001177744"/>
    </source>
</evidence>
<feature type="compositionally biased region" description="Acidic residues" evidence="1">
    <location>
        <begin position="64"/>
        <end position="82"/>
    </location>
</feature>
<comment type="caution">
    <text evidence="2">The sequence shown here is derived from an EMBL/GenBank/DDBJ whole genome shotgun (WGS) entry which is preliminary data.</text>
</comment>
<proteinExistence type="predicted"/>
<evidence type="ECO:0000256" key="1">
    <source>
        <dbReference type="SAM" id="MobiDB-lite"/>
    </source>
</evidence>
<dbReference type="Proteomes" id="UP001177744">
    <property type="component" value="Unassembled WGS sequence"/>
</dbReference>
<name>A0AA40HSM8_CNENI</name>
<dbReference type="EMBL" id="JAULJE010000012">
    <property type="protein sequence ID" value="KAK1336678.1"/>
    <property type="molecule type" value="Genomic_DNA"/>
</dbReference>
<keyword evidence="3" id="KW-1185">Reference proteome</keyword>
<reference evidence="2" key="1">
    <citation type="submission" date="2023-06" db="EMBL/GenBank/DDBJ databases">
        <title>Reference genome for the Northern bat (Eptesicus nilssonii), a most northern bat species.</title>
        <authorList>
            <person name="Laine V.N."/>
            <person name="Pulliainen A.T."/>
            <person name="Lilley T.M."/>
        </authorList>
    </citation>
    <scope>NUCLEOTIDE SEQUENCE</scope>
    <source>
        <strain evidence="2">BLF_Eptnil</strain>
        <tissue evidence="2">Kidney</tissue>
    </source>
</reference>
<feature type="compositionally biased region" description="Basic residues" evidence="1">
    <location>
        <begin position="1"/>
        <end position="28"/>
    </location>
</feature>
<accession>A0AA40HSM8</accession>
<organism evidence="2 3">
    <name type="scientific">Cnephaeus nilssonii</name>
    <name type="common">Northern bat</name>
    <name type="synonym">Eptesicus nilssonii</name>
    <dbReference type="NCBI Taxonomy" id="3371016"/>
    <lineage>
        <taxon>Eukaryota</taxon>
        <taxon>Metazoa</taxon>
        <taxon>Chordata</taxon>
        <taxon>Craniata</taxon>
        <taxon>Vertebrata</taxon>
        <taxon>Euteleostomi</taxon>
        <taxon>Mammalia</taxon>
        <taxon>Eutheria</taxon>
        <taxon>Laurasiatheria</taxon>
        <taxon>Chiroptera</taxon>
        <taxon>Yangochiroptera</taxon>
        <taxon>Vespertilionidae</taxon>
        <taxon>Cnephaeus</taxon>
    </lineage>
</organism>
<gene>
    <name evidence="2" type="ORF">QTO34_002712</name>
</gene>
<feature type="compositionally biased region" description="Basic and acidic residues" evidence="1">
    <location>
        <begin position="143"/>
        <end position="167"/>
    </location>
</feature>
<evidence type="ECO:0000313" key="2">
    <source>
        <dbReference type="EMBL" id="KAK1336678.1"/>
    </source>
</evidence>
<feature type="region of interest" description="Disordered" evidence="1">
    <location>
        <begin position="1"/>
        <end position="218"/>
    </location>
</feature>
<protein>
    <submittedName>
        <fullName evidence="2">Uncharacterized protein</fullName>
    </submittedName>
</protein>
<dbReference type="AlphaFoldDB" id="A0AA40HSM8"/>